<dbReference type="PROSITE" id="PS51352">
    <property type="entry name" value="THIOREDOXIN_2"/>
    <property type="match status" value="1"/>
</dbReference>
<evidence type="ECO:0000313" key="3">
    <source>
        <dbReference type="Proteomes" id="UP001295423"/>
    </source>
</evidence>
<dbReference type="PANTHER" id="PTHR46472:SF1">
    <property type="entry name" value="NUCLEOREDOXIN"/>
    <property type="match status" value="1"/>
</dbReference>
<dbReference type="InterPro" id="IPR013766">
    <property type="entry name" value="Thioredoxin_domain"/>
</dbReference>
<dbReference type="GO" id="GO:0004791">
    <property type="term" value="F:thioredoxin-disulfide reductase (NADPH) activity"/>
    <property type="evidence" value="ECO:0007669"/>
    <property type="project" value="TreeGrafter"/>
</dbReference>
<dbReference type="PANTHER" id="PTHR46472">
    <property type="entry name" value="NUCLEOREDOXIN"/>
    <property type="match status" value="1"/>
</dbReference>
<dbReference type="GO" id="GO:0005634">
    <property type="term" value="C:nucleus"/>
    <property type="evidence" value="ECO:0007669"/>
    <property type="project" value="TreeGrafter"/>
</dbReference>
<dbReference type="EMBL" id="CAKOGP040001792">
    <property type="protein sequence ID" value="CAJ1951764.1"/>
    <property type="molecule type" value="Genomic_DNA"/>
</dbReference>
<sequence length="220" mass="24609">MSEGAEGTTTKPEPFDVEKFFGATLLTKPKVSKPTSELLKDKELLALYFSASWCPPCRQFSPWLKKFYETHGQSAKLEIIYVSSDRTIPSFEDYYKTMPWLAVPSEKGSAPIKQKLANTFGIMGIPALMIMDAKTGEFISGTGREEVSNVNDDAAKGKAVIEQWKSAERKPLSEAAGVVASQGWVMKIVMYFARNPMFLFGLLYLYKYAKKKIMGEGQEL</sequence>
<dbReference type="GO" id="GO:0031397">
    <property type="term" value="P:negative regulation of protein ubiquitination"/>
    <property type="evidence" value="ECO:0007669"/>
    <property type="project" value="TreeGrafter"/>
</dbReference>
<protein>
    <recommendedName>
        <fullName evidence="1">Thioredoxin domain-containing protein</fullName>
    </recommendedName>
</protein>
<dbReference type="GO" id="GO:0030178">
    <property type="term" value="P:negative regulation of Wnt signaling pathway"/>
    <property type="evidence" value="ECO:0007669"/>
    <property type="project" value="TreeGrafter"/>
</dbReference>
<evidence type="ECO:0000313" key="2">
    <source>
        <dbReference type="EMBL" id="CAJ1951764.1"/>
    </source>
</evidence>
<dbReference type="InterPro" id="IPR036249">
    <property type="entry name" value="Thioredoxin-like_sf"/>
</dbReference>
<dbReference type="Gene3D" id="3.40.30.10">
    <property type="entry name" value="Glutaredoxin"/>
    <property type="match status" value="1"/>
</dbReference>
<dbReference type="Pfam" id="PF13905">
    <property type="entry name" value="Thioredoxin_8"/>
    <property type="match status" value="1"/>
</dbReference>
<keyword evidence="3" id="KW-1185">Reference proteome</keyword>
<name>A0AAD2JHL1_9STRA</name>
<dbReference type="SUPFAM" id="SSF52833">
    <property type="entry name" value="Thioredoxin-like"/>
    <property type="match status" value="1"/>
</dbReference>
<organism evidence="2 3">
    <name type="scientific">Cylindrotheca closterium</name>
    <dbReference type="NCBI Taxonomy" id="2856"/>
    <lineage>
        <taxon>Eukaryota</taxon>
        <taxon>Sar</taxon>
        <taxon>Stramenopiles</taxon>
        <taxon>Ochrophyta</taxon>
        <taxon>Bacillariophyta</taxon>
        <taxon>Bacillariophyceae</taxon>
        <taxon>Bacillariophycidae</taxon>
        <taxon>Bacillariales</taxon>
        <taxon>Bacillariaceae</taxon>
        <taxon>Cylindrotheca</taxon>
    </lineage>
</organism>
<proteinExistence type="predicted"/>
<comment type="caution">
    <text evidence="2">The sequence shown here is derived from an EMBL/GenBank/DDBJ whole genome shotgun (WGS) entry which is preliminary data.</text>
</comment>
<accession>A0AAD2JHL1</accession>
<reference evidence="2" key="1">
    <citation type="submission" date="2023-08" db="EMBL/GenBank/DDBJ databases">
        <authorList>
            <person name="Audoor S."/>
            <person name="Bilcke G."/>
        </authorList>
    </citation>
    <scope>NUCLEOTIDE SEQUENCE</scope>
</reference>
<feature type="domain" description="Thioredoxin" evidence="1">
    <location>
        <begin position="12"/>
        <end position="166"/>
    </location>
</feature>
<dbReference type="Proteomes" id="UP001295423">
    <property type="component" value="Unassembled WGS sequence"/>
</dbReference>
<evidence type="ECO:0000259" key="1">
    <source>
        <dbReference type="PROSITE" id="PS51352"/>
    </source>
</evidence>
<dbReference type="InterPro" id="IPR012336">
    <property type="entry name" value="Thioredoxin-like_fold"/>
</dbReference>
<gene>
    <name evidence="2" type="ORF">CYCCA115_LOCUS13226</name>
</gene>
<dbReference type="AlphaFoldDB" id="A0AAD2JHL1"/>